<accession>A0A822VCC4</accession>
<dbReference type="AlphaFoldDB" id="A0A822VCC4"/>
<protein>
    <submittedName>
        <fullName evidence="1">Uncharacterized protein</fullName>
    </submittedName>
</protein>
<sequence length="74" mass="8489">MRGFRTSEKRHRREEEDAFWSEAAYQLPTLKAVAQGSNRKNAESGLSQALLTWGGLRAFQLGSEIWIYNSVWLS</sequence>
<proteinExistence type="predicted"/>
<gene>
    <name evidence="1" type="ORF">AGR4A_pAt10438</name>
</gene>
<reference evidence="1 2" key="1">
    <citation type="submission" date="2016-01" db="EMBL/GenBank/DDBJ databases">
        <authorList>
            <person name="Regsiter A."/>
            <person name="william w."/>
        </authorList>
    </citation>
    <scope>NUCLEOTIDE SEQUENCE [LARGE SCALE GENOMIC DNA]</scope>
    <source>
        <strain evidence="1 2">B6</strain>
    </source>
</reference>
<comment type="caution">
    <text evidence="1">The sequence shown here is derived from an EMBL/GenBank/DDBJ whole genome shotgun (WGS) entry which is preliminary data.</text>
</comment>
<dbReference type="EMBL" id="FCNL01000040">
    <property type="protein sequence ID" value="CVI25059.1"/>
    <property type="molecule type" value="Genomic_DNA"/>
</dbReference>
<organism evidence="1 2">
    <name type="scientific">Agrobacterium tumefaciens str. B6</name>
    <dbReference type="NCBI Taxonomy" id="1183423"/>
    <lineage>
        <taxon>Bacteria</taxon>
        <taxon>Pseudomonadati</taxon>
        <taxon>Pseudomonadota</taxon>
        <taxon>Alphaproteobacteria</taxon>
        <taxon>Hyphomicrobiales</taxon>
        <taxon>Rhizobiaceae</taxon>
        <taxon>Rhizobium/Agrobacterium group</taxon>
        <taxon>Agrobacterium</taxon>
        <taxon>Agrobacterium tumefaciens complex</taxon>
    </lineage>
</organism>
<evidence type="ECO:0000313" key="1">
    <source>
        <dbReference type="EMBL" id="CVI25059.1"/>
    </source>
</evidence>
<evidence type="ECO:0000313" key="2">
    <source>
        <dbReference type="Proteomes" id="UP000192074"/>
    </source>
</evidence>
<name>A0A822VCC4_AGRTU</name>
<dbReference type="Proteomes" id="UP000192074">
    <property type="component" value="Unassembled WGS sequence"/>
</dbReference>